<dbReference type="Gene3D" id="2.60.40.3440">
    <property type="match status" value="1"/>
</dbReference>
<gene>
    <name evidence="2" type="ORF">NDI38_23140</name>
</gene>
<dbReference type="Proteomes" id="UP001476950">
    <property type="component" value="Unassembled WGS sequence"/>
</dbReference>
<accession>A0ABV0KQ46</accession>
<feature type="region of interest" description="Disordered" evidence="1">
    <location>
        <begin position="12"/>
        <end position="36"/>
    </location>
</feature>
<evidence type="ECO:0000313" key="3">
    <source>
        <dbReference type="Proteomes" id="UP001476950"/>
    </source>
</evidence>
<comment type="caution">
    <text evidence="2">The sequence shown here is derived from an EMBL/GenBank/DDBJ whole genome shotgun (WGS) entry which is preliminary data.</text>
</comment>
<evidence type="ECO:0000313" key="2">
    <source>
        <dbReference type="EMBL" id="MEP1061330.1"/>
    </source>
</evidence>
<reference evidence="2 3" key="1">
    <citation type="submission" date="2022-04" db="EMBL/GenBank/DDBJ databases">
        <title>Positive selection, recombination, and allopatry shape intraspecific diversity of widespread and dominant cyanobacteria.</title>
        <authorList>
            <person name="Wei J."/>
            <person name="Shu W."/>
            <person name="Hu C."/>
        </authorList>
    </citation>
    <scope>NUCLEOTIDE SEQUENCE [LARGE SCALE GENOMIC DNA]</scope>
    <source>
        <strain evidence="2 3">AS-A4</strain>
    </source>
</reference>
<dbReference type="InterPro" id="IPR059226">
    <property type="entry name" value="Choice_anch_Q_dom"/>
</dbReference>
<sequence length="136" mass="14632">MIPQWGSRAINSGDLTLSTERDQNGVPRSQGGRPDIGAVEWVNQAPTATNDSVTFRGRTFTFNPLANDFDPAGQSFTLASYSNPGTGKLTRNIDGTFTYTASSSLPIFFPITTSFSYTIADELGATSTATVIINRR</sequence>
<organism evidence="2 3">
    <name type="scientific">Stenomitos frigidus AS-A4</name>
    <dbReference type="NCBI Taxonomy" id="2933935"/>
    <lineage>
        <taxon>Bacteria</taxon>
        <taxon>Bacillati</taxon>
        <taxon>Cyanobacteriota</taxon>
        <taxon>Cyanophyceae</taxon>
        <taxon>Leptolyngbyales</taxon>
        <taxon>Leptolyngbyaceae</taxon>
        <taxon>Stenomitos</taxon>
    </lineage>
</organism>
<proteinExistence type="predicted"/>
<dbReference type="Pfam" id="PF17963">
    <property type="entry name" value="Big_9"/>
    <property type="match status" value="1"/>
</dbReference>
<keyword evidence="3" id="KW-1185">Reference proteome</keyword>
<dbReference type="EMBL" id="JAMPLM010000032">
    <property type="protein sequence ID" value="MEP1061330.1"/>
    <property type="molecule type" value="Genomic_DNA"/>
</dbReference>
<name>A0ABV0KQ46_9CYAN</name>
<evidence type="ECO:0000256" key="1">
    <source>
        <dbReference type="SAM" id="MobiDB-lite"/>
    </source>
</evidence>
<dbReference type="NCBIfam" id="NF041518">
    <property type="entry name" value="choice_anch_Q"/>
    <property type="match status" value="1"/>
</dbReference>
<protein>
    <submittedName>
        <fullName evidence="2">Ig-like domain-containing protein</fullName>
    </submittedName>
</protein>